<dbReference type="Proteomes" id="UP001165186">
    <property type="component" value="Unassembled WGS sequence"/>
</dbReference>
<evidence type="ECO:0000313" key="2">
    <source>
        <dbReference type="Proteomes" id="UP001165186"/>
    </source>
</evidence>
<organism evidence="1 2">
    <name type="scientific">Neofusicoccum parvum</name>
    <dbReference type="NCBI Taxonomy" id="310453"/>
    <lineage>
        <taxon>Eukaryota</taxon>
        <taxon>Fungi</taxon>
        <taxon>Dikarya</taxon>
        <taxon>Ascomycota</taxon>
        <taxon>Pezizomycotina</taxon>
        <taxon>Dothideomycetes</taxon>
        <taxon>Dothideomycetes incertae sedis</taxon>
        <taxon>Botryosphaeriales</taxon>
        <taxon>Botryosphaeriaceae</taxon>
        <taxon>Neofusicoccum</taxon>
    </lineage>
</organism>
<comment type="caution">
    <text evidence="1">The sequence shown here is derived from an EMBL/GenBank/DDBJ whole genome shotgun (WGS) entry which is preliminary data.</text>
</comment>
<reference evidence="1" key="1">
    <citation type="submission" date="2024-09" db="EMBL/GenBank/DDBJ databases">
        <title>Draft Genome Sequences of Neofusicoccum parvum.</title>
        <authorList>
            <person name="Ashida A."/>
            <person name="Camagna M."/>
            <person name="Tanaka A."/>
            <person name="Takemoto D."/>
        </authorList>
    </citation>
    <scope>NUCLEOTIDE SEQUENCE</scope>
    <source>
        <strain evidence="1">PPO83</strain>
    </source>
</reference>
<evidence type="ECO:0000313" key="1">
    <source>
        <dbReference type="EMBL" id="GME50574.1"/>
    </source>
</evidence>
<proteinExistence type="predicted"/>
<name>A0ACB5SNZ0_9PEZI</name>
<accession>A0ACB5SNZ0</accession>
<keyword evidence="2" id="KW-1185">Reference proteome</keyword>
<gene>
    <name evidence="1" type="primary">g4906</name>
    <name evidence="1" type="ORF">NpPPO83_00004906</name>
</gene>
<protein>
    <submittedName>
        <fullName evidence="1">Uncharacterized protein</fullName>
    </submittedName>
</protein>
<sequence>MRFTVAAAVLASVGFAAAQSSTSSAASSTSTSDCQAANIVDACVSGIKPRTEDCGGNDWSCLCSAYTDLLTCYNNCPNDPTRSSVNNQVTQFCAAAKAQSSTASSSTGSTTATATSASASASASASGTSTSNFDSFSGETSTASSSSSSSTGAAAPVHIPAGGALGLAAIGLAAML</sequence>
<dbReference type="EMBL" id="BSXG01000165">
    <property type="protein sequence ID" value="GME50574.1"/>
    <property type="molecule type" value="Genomic_DNA"/>
</dbReference>